<comment type="caution">
    <text evidence="4">The sequence shown here is derived from an EMBL/GenBank/DDBJ whole genome shotgun (WGS) entry which is preliminary data.</text>
</comment>
<keyword evidence="1" id="KW-0812">Transmembrane</keyword>
<accession>A0A3N0EL68</accession>
<evidence type="ECO:0000256" key="1">
    <source>
        <dbReference type="SAM" id="Phobius"/>
    </source>
</evidence>
<evidence type="ECO:0000313" key="5">
    <source>
        <dbReference type="Proteomes" id="UP000267469"/>
    </source>
</evidence>
<evidence type="ECO:0000313" key="4">
    <source>
        <dbReference type="EMBL" id="RNL88541.1"/>
    </source>
</evidence>
<dbReference type="GO" id="GO:0016989">
    <property type="term" value="F:sigma factor antagonist activity"/>
    <property type="evidence" value="ECO:0007669"/>
    <property type="project" value="TreeGrafter"/>
</dbReference>
<organism evidence="4 5">
    <name type="scientific">Sinomicrobium pectinilyticum</name>
    <dbReference type="NCBI Taxonomy" id="1084421"/>
    <lineage>
        <taxon>Bacteria</taxon>
        <taxon>Pseudomonadati</taxon>
        <taxon>Bacteroidota</taxon>
        <taxon>Flavobacteriia</taxon>
        <taxon>Flavobacteriales</taxon>
        <taxon>Flavobacteriaceae</taxon>
        <taxon>Sinomicrobium</taxon>
    </lineage>
</organism>
<protein>
    <submittedName>
        <fullName evidence="4">DUF4974 domain-containing protein</fullName>
    </submittedName>
</protein>
<dbReference type="PANTHER" id="PTHR30273:SF2">
    <property type="entry name" value="PROTEIN FECR"/>
    <property type="match status" value="1"/>
</dbReference>
<dbReference type="Proteomes" id="UP000267469">
    <property type="component" value="Unassembled WGS sequence"/>
</dbReference>
<evidence type="ECO:0000259" key="2">
    <source>
        <dbReference type="Pfam" id="PF04773"/>
    </source>
</evidence>
<feature type="domain" description="FecR protein" evidence="2">
    <location>
        <begin position="173"/>
        <end position="269"/>
    </location>
</feature>
<dbReference type="OrthoDB" id="651134at2"/>
<keyword evidence="1" id="KW-0472">Membrane</keyword>
<dbReference type="Gene3D" id="2.60.120.1440">
    <property type="match status" value="1"/>
</dbReference>
<dbReference type="Pfam" id="PF16344">
    <property type="entry name" value="FecR_C"/>
    <property type="match status" value="1"/>
</dbReference>
<evidence type="ECO:0000259" key="3">
    <source>
        <dbReference type="Pfam" id="PF16344"/>
    </source>
</evidence>
<dbReference type="InterPro" id="IPR012373">
    <property type="entry name" value="Ferrdict_sens_TM"/>
</dbReference>
<dbReference type="InterPro" id="IPR032508">
    <property type="entry name" value="FecR_C"/>
</dbReference>
<name>A0A3N0EL68_SINP1</name>
<keyword evidence="1" id="KW-1133">Transmembrane helix</keyword>
<reference evidence="4 5" key="1">
    <citation type="submission" date="2018-10" db="EMBL/GenBank/DDBJ databases">
        <title>Sinomicrobium pectinilyticum sp. nov., a pectinase-producing bacterium isolated from alkaline and saline soil, and emended description of the genus Sinomicrobium.</title>
        <authorList>
            <person name="Cheng B."/>
            <person name="Li C."/>
            <person name="Lai Q."/>
            <person name="Du M."/>
            <person name="Shao Z."/>
            <person name="Xu P."/>
            <person name="Yang C."/>
        </authorList>
    </citation>
    <scope>NUCLEOTIDE SEQUENCE [LARGE SCALE GENOMIC DNA]</scope>
    <source>
        <strain evidence="4 5">5DNS001</strain>
    </source>
</reference>
<dbReference type="EMBL" id="RJTM01000059">
    <property type="protein sequence ID" value="RNL88541.1"/>
    <property type="molecule type" value="Genomic_DNA"/>
</dbReference>
<feature type="transmembrane region" description="Helical" evidence="1">
    <location>
        <begin position="78"/>
        <end position="98"/>
    </location>
</feature>
<dbReference type="Gene3D" id="3.55.50.30">
    <property type="match status" value="1"/>
</dbReference>
<gene>
    <name evidence="4" type="ORF">ED312_08830</name>
</gene>
<keyword evidence="5" id="KW-1185">Reference proteome</keyword>
<dbReference type="InterPro" id="IPR006860">
    <property type="entry name" value="FecR"/>
</dbReference>
<sequence length="387" mass="44387">MEELIVKFLSDSLTPEELEKLREWLAIPDNQKVFEGYVKSNQDLLELLHNGNVDETYPKIWNKIHEKEKPVRKLNPRFFTYTVAAAVLIVVFTSVFFIRQYISSKVTPDDLVDTKTSVVLKLGDGKTRVLTLADTLVDVTSNGNIKSHYRANQLNYYNVRLKTENTGNPEFNTITVPNGNRFKLILADSTVVHLNAGTTLRYPVYFRNTGNREVYLQGEAFFDVTKDRDHPFVVSSDDLHIEVLGTKFNISSYRDKKLSEVVLVEGSVKMQPNSADNPSAAGVLLKPGFRGELDSTSEKIAVEEVDTYLYTAWMNGKLIFRNKTFDEILETLERHYNVKIINENRELGKSKFNTSFGSDVRLERILFYFEKMYGISYTVKEDTIIIK</sequence>
<dbReference type="PANTHER" id="PTHR30273">
    <property type="entry name" value="PERIPLASMIC SIGNAL SENSOR AND SIGMA FACTOR ACTIVATOR FECR-RELATED"/>
    <property type="match status" value="1"/>
</dbReference>
<dbReference type="AlphaFoldDB" id="A0A3N0EL68"/>
<dbReference type="Pfam" id="PF04773">
    <property type="entry name" value="FecR"/>
    <property type="match status" value="1"/>
</dbReference>
<dbReference type="RefSeq" id="WP_123215639.1">
    <property type="nucleotide sequence ID" value="NZ_RJTM01000059.1"/>
</dbReference>
<proteinExistence type="predicted"/>
<feature type="domain" description="Protein FecR C-terminal" evidence="3">
    <location>
        <begin position="317"/>
        <end position="386"/>
    </location>
</feature>